<protein>
    <submittedName>
        <fullName evidence="1">Uncharacterized protein</fullName>
    </submittedName>
</protein>
<evidence type="ECO:0000313" key="1">
    <source>
        <dbReference type="EMBL" id="MBX01202.1"/>
    </source>
</evidence>
<sequence length="80" mass="8570">MFWFVPSKVLELAVGLSAFSPGALTVIFSAFPSKTSAVPFQALSFPSKTSDPETLGLAVRFRPFSLDELAVVFLPSSSKT</sequence>
<name>A0A2P2K647_RHIMU</name>
<proteinExistence type="predicted"/>
<organism evidence="1">
    <name type="scientific">Rhizophora mucronata</name>
    <name type="common">Asiatic mangrove</name>
    <dbReference type="NCBI Taxonomy" id="61149"/>
    <lineage>
        <taxon>Eukaryota</taxon>
        <taxon>Viridiplantae</taxon>
        <taxon>Streptophyta</taxon>
        <taxon>Embryophyta</taxon>
        <taxon>Tracheophyta</taxon>
        <taxon>Spermatophyta</taxon>
        <taxon>Magnoliopsida</taxon>
        <taxon>eudicotyledons</taxon>
        <taxon>Gunneridae</taxon>
        <taxon>Pentapetalae</taxon>
        <taxon>rosids</taxon>
        <taxon>fabids</taxon>
        <taxon>Malpighiales</taxon>
        <taxon>Rhizophoraceae</taxon>
        <taxon>Rhizophora</taxon>
    </lineage>
</organism>
<dbReference type="EMBL" id="GGEC01020718">
    <property type="protein sequence ID" value="MBX01202.1"/>
    <property type="molecule type" value="Transcribed_RNA"/>
</dbReference>
<accession>A0A2P2K647</accession>
<dbReference type="AlphaFoldDB" id="A0A2P2K647"/>
<reference evidence="1" key="1">
    <citation type="submission" date="2018-02" db="EMBL/GenBank/DDBJ databases">
        <title>Rhizophora mucronata_Transcriptome.</title>
        <authorList>
            <person name="Meera S.P."/>
            <person name="Sreeshan A."/>
            <person name="Augustine A."/>
        </authorList>
    </citation>
    <scope>NUCLEOTIDE SEQUENCE</scope>
    <source>
        <tissue evidence="1">Leaf</tissue>
    </source>
</reference>